<accession>A0A919E7Q8</accession>
<dbReference type="Gene3D" id="3.40.50.620">
    <property type="entry name" value="HUPs"/>
    <property type="match status" value="1"/>
</dbReference>
<evidence type="ECO:0000259" key="11">
    <source>
        <dbReference type="Pfam" id="PF20259"/>
    </source>
</evidence>
<dbReference type="InterPro" id="IPR023382">
    <property type="entry name" value="MnmA-like_central_sf"/>
</dbReference>
<dbReference type="InterPro" id="IPR014729">
    <property type="entry name" value="Rossmann-like_a/b/a_fold"/>
</dbReference>
<dbReference type="NCBIfam" id="TIGR00420">
    <property type="entry name" value="trmU"/>
    <property type="match status" value="1"/>
</dbReference>
<dbReference type="GO" id="GO:0005737">
    <property type="term" value="C:cytoplasm"/>
    <property type="evidence" value="ECO:0007669"/>
    <property type="project" value="UniProtKB-SubCell"/>
</dbReference>
<reference evidence="12" key="2">
    <citation type="submission" date="2020-09" db="EMBL/GenBank/DDBJ databases">
        <authorList>
            <person name="Sun Q."/>
            <person name="Kim S."/>
        </authorList>
    </citation>
    <scope>NUCLEOTIDE SEQUENCE</scope>
    <source>
        <strain evidence="12">KCTC 42590</strain>
    </source>
</reference>
<feature type="binding site" evidence="9">
    <location>
        <begin position="22"/>
        <end position="29"/>
    </location>
    <ligand>
        <name>ATP</name>
        <dbReference type="ChEBI" id="CHEBI:30616"/>
    </ligand>
</feature>
<dbReference type="PANTHER" id="PTHR11933:SF5">
    <property type="entry name" value="MITOCHONDRIAL TRNA-SPECIFIC 2-THIOURIDYLASE 1"/>
    <property type="match status" value="1"/>
</dbReference>
<evidence type="ECO:0000313" key="12">
    <source>
        <dbReference type="EMBL" id="GHF22652.1"/>
    </source>
</evidence>
<name>A0A919E7Q8_9PROT</name>
<dbReference type="InterPro" id="IPR046885">
    <property type="entry name" value="MnmA-like_C"/>
</dbReference>
<feature type="active site" description="Cysteine persulfide intermediate" evidence="9">
    <location>
        <position position="213"/>
    </location>
</feature>
<comment type="function">
    <text evidence="9">Catalyzes the 2-thiolation of uridine at the wobble position (U34) of tRNA, leading to the formation of s(2)U34.</text>
</comment>
<dbReference type="Pfam" id="PF20258">
    <property type="entry name" value="tRNA_Me_trans_C"/>
    <property type="match status" value="1"/>
</dbReference>
<dbReference type="FunFam" id="3.40.50.620:FF:000115">
    <property type="entry name" value="tRNA-specific 2-thiouridylase MnmA"/>
    <property type="match status" value="1"/>
</dbReference>
<dbReference type="RefSeq" id="WP_191251811.1">
    <property type="nucleotide sequence ID" value="NZ_BNCI01000002.1"/>
</dbReference>
<gene>
    <name evidence="9 12" type="primary">mnmA</name>
    <name evidence="12" type="ORF">GCM10017044_16260</name>
</gene>
<keyword evidence="4 9" id="KW-0547">Nucleotide-binding</keyword>
<keyword evidence="6 9" id="KW-0694">RNA-binding</keyword>
<dbReference type="AlphaFoldDB" id="A0A919E7Q8"/>
<dbReference type="EC" id="2.8.1.13" evidence="9"/>
<evidence type="ECO:0000259" key="10">
    <source>
        <dbReference type="Pfam" id="PF20258"/>
    </source>
</evidence>
<evidence type="ECO:0000256" key="8">
    <source>
        <dbReference type="ARBA" id="ARBA00051542"/>
    </source>
</evidence>
<dbReference type="CDD" id="cd01998">
    <property type="entry name" value="MnmA_TRMU-like"/>
    <property type="match status" value="1"/>
</dbReference>
<dbReference type="InterPro" id="IPR004506">
    <property type="entry name" value="MnmA-like"/>
</dbReference>
<feature type="domain" description="tRNA-specific 2-thiouridylase MnmA-like C-terminal" evidence="10">
    <location>
        <begin position="295"/>
        <end position="368"/>
    </location>
</feature>
<comment type="catalytic activity">
    <reaction evidence="8 9">
        <text>S-sulfanyl-L-cysteinyl-[protein] + uridine(34) in tRNA + AH2 + ATP = 2-thiouridine(34) in tRNA + L-cysteinyl-[protein] + A + AMP + diphosphate + H(+)</text>
        <dbReference type="Rhea" id="RHEA:47032"/>
        <dbReference type="Rhea" id="RHEA-COMP:10131"/>
        <dbReference type="Rhea" id="RHEA-COMP:11726"/>
        <dbReference type="Rhea" id="RHEA-COMP:11727"/>
        <dbReference type="Rhea" id="RHEA-COMP:11728"/>
        <dbReference type="ChEBI" id="CHEBI:13193"/>
        <dbReference type="ChEBI" id="CHEBI:15378"/>
        <dbReference type="ChEBI" id="CHEBI:17499"/>
        <dbReference type="ChEBI" id="CHEBI:29950"/>
        <dbReference type="ChEBI" id="CHEBI:30616"/>
        <dbReference type="ChEBI" id="CHEBI:33019"/>
        <dbReference type="ChEBI" id="CHEBI:61963"/>
        <dbReference type="ChEBI" id="CHEBI:65315"/>
        <dbReference type="ChEBI" id="CHEBI:87170"/>
        <dbReference type="ChEBI" id="CHEBI:456215"/>
        <dbReference type="EC" id="2.8.1.13"/>
    </reaction>
</comment>
<protein>
    <recommendedName>
        <fullName evidence="9">tRNA-specific 2-thiouridylase MnmA</fullName>
        <ecNumber evidence="9">2.8.1.13</ecNumber>
    </recommendedName>
</protein>
<keyword evidence="5 9" id="KW-0067">ATP-binding</keyword>
<comment type="caution">
    <text evidence="9">Lacks conserved residue(s) required for the propagation of feature annotation.</text>
</comment>
<dbReference type="EMBL" id="BNCI01000002">
    <property type="protein sequence ID" value="GHF22652.1"/>
    <property type="molecule type" value="Genomic_DNA"/>
</dbReference>
<dbReference type="NCBIfam" id="NF001138">
    <property type="entry name" value="PRK00143.1"/>
    <property type="match status" value="1"/>
</dbReference>
<feature type="binding site" evidence="9">
    <location>
        <position position="48"/>
    </location>
    <ligand>
        <name>ATP</name>
        <dbReference type="ChEBI" id="CHEBI:30616"/>
    </ligand>
</feature>
<evidence type="ECO:0000313" key="13">
    <source>
        <dbReference type="Proteomes" id="UP000630923"/>
    </source>
</evidence>
<dbReference type="Gene3D" id="2.30.30.280">
    <property type="entry name" value="Adenine nucleotide alpha hydrolases-like domains"/>
    <property type="match status" value="1"/>
</dbReference>
<keyword evidence="13" id="KW-1185">Reference proteome</keyword>
<evidence type="ECO:0000256" key="3">
    <source>
        <dbReference type="ARBA" id="ARBA00022694"/>
    </source>
</evidence>
<evidence type="ECO:0000256" key="4">
    <source>
        <dbReference type="ARBA" id="ARBA00022741"/>
    </source>
</evidence>
<feature type="disulfide bond" description="Alternate" evidence="9">
    <location>
        <begin position="116"/>
        <end position="213"/>
    </location>
</feature>
<evidence type="ECO:0000256" key="5">
    <source>
        <dbReference type="ARBA" id="ARBA00022840"/>
    </source>
</evidence>
<evidence type="ECO:0000256" key="2">
    <source>
        <dbReference type="ARBA" id="ARBA00022679"/>
    </source>
</evidence>
<keyword evidence="3 9" id="KW-0819">tRNA processing</keyword>
<evidence type="ECO:0000256" key="6">
    <source>
        <dbReference type="ARBA" id="ARBA00022884"/>
    </source>
</evidence>
<keyword evidence="2 9" id="KW-0808">Transferase</keyword>
<dbReference type="GO" id="GO:0005524">
    <property type="term" value="F:ATP binding"/>
    <property type="evidence" value="ECO:0007669"/>
    <property type="project" value="UniProtKB-KW"/>
</dbReference>
<sequence length="379" mass="41176">MTQTLNSLGFDRAPADTRVVVAMSGGVDSSVTAALLKEEGYDVIGITLQLYDHGVAIQKKGACCAGQDIHDARRVSDALGIPHYVLDYESRFKEQVMEEFADSYIKGETPIPCVRCNQTVKFKDLLDTARDLGADCMATGHYVQRIVGDDGKSRLVRGVNDGKDQSYFLFATTQEQLDFLRFPLGHMDKDETRAHAERFGLIVADKPDSQDICFVPEGNYVSVIERLRPGAMEPGEIVDLDGNVLGTHDGIVKYTIGQRRGLGVGGSEEPIYVVKLDPVKKQVIVGPREALTIGEITVKDVNWLGEAVGDDGLDVLAKVRSTRPPVAARLFLQDNVVTLKLADAEAGVAPGQAAVFYDDDRVLGGGWIAKAHSTDARLL</sequence>
<dbReference type="GO" id="GO:0000049">
    <property type="term" value="F:tRNA binding"/>
    <property type="evidence" value="ECO:0007669"/>
    <property type="project" value="UniProtKB-KW"/>
</dbReference>
<keyword evidence="9" id="KW-0963">Cytoplasm</keyword>
<dbReference type="Gene3D" id="2.40.30.10">
    <property type="entry name" value="Translation factors"/>
    <property type="match status" value="1"/>
</dbReference>
<dbReference type="Pfam" id="PF03054">
    <property type="entry name" value="tRNA_Me_trans"/>
    <property type="match status" value="1"/>
</dbReference>
<dbReference type="SUPFAM" id="SSF52402">
    <property type="entry name" value="Adenine nucleotide alpha hydrolases-like"/>
    <property type="match status" value="1"/>
</dbReference>
<feature type="active site" description="Nucleophile" evidence="9">
    <location>
        <position position="116"/>
    </location>
</feature>
<dbReference type="Pfam" id="PF20259">
    <property type="entry name" value="tRNA_Me_trans_M"/>
    <property type="match status" value="1"/>
</dbReference>
<feature type="binding site" evidence="9">
    <location>
        <position position="140"/>
    </location>
    <ligand>
        <name>ATP</name>
        <dbReference type="ChEBI" id="CHEBI:30616"/>
    </ligand>
</feature>
<dbReference type="PANTHER" id="PTHR11933">
    <property type="entry name" value="TRNA 5-METHYLAMINOMETHYL-2-THIOURIDYLATE -METHYLTRANSFERASE"/>
    <property type="match status" value="1"/>
</dbReference>
<evidence type="ECO:0000256" key="7">
    <source>
        <dbReference type="ARBA" id="ARBA00023157"/>
    </source>
</evidence>
<evidence type="ECO:0000256" key="1">
    <source>
        <dbReference type="ARBA" id="ARBA00022555"/>
    </source>
</evidence>
<comment type="similarity">
    <text evidence="9">Belongs to the MnmA/TRMU family.</text>
</comment>
<dbReference type="InterPro" id="IPR046884">
    <property type="entry name" value="MnmA-like_central"/>
</dbReference>
<dbReference type="GO" id="GO:0103016">
    <property type="term" value="F:tRNA-uridine 2-sulfurtransferase activity"/>
    <property type="evidence" value="ECO:0007669"/>
    <property type="project" value="UniProtKB-EC"/>
</dbReference>
<feature type="domain" description="tRNA-specific 2-thiouridylase MnmA-like central" evidence="11">
    <location>
        <begin position="233"/>
        <end position="286"/>
    </location>
</feature>
<keyword evidence="1 9" id="KW-0820">tRNA-binding</keyword>
<dbReference type="HAMAP" id="MF_00144">
    <property type="entry name" value="tRNA_thiouridyl_MnmA"/>
    <property type="match status" value="1"/>
</dbReference>
<comment type="subcellular location">
    <subcellularLocation>
        <location evidence="9">Cytoplasm</location>
    </subcellularLocation>
</comment>
<dbReference type="FunFam" id="2.30.30.280:FF:000001">
    <property type="entry name" value="tRNA-specific 2-thiouridylase MnmA"/>
    <property type="match status" value="1"/>
</dbReference>
<dbReference type="GO" id="GO:0002143">
    <property type="term" value="P:tRNA wobble position uridine thiolation"/>
    <property type="evidence" value="ECO:0007669"/>
    <property type="project" value="TreeGrafter"/>
</dbReference>
<feature type="region of interest" description="Interaction with tRNA" evidence="9">
    <location>
        <begin position="163"/>
        <end position="165"/>
    </location>
</feature>
<evidence type="ECO:0000256" key="9">
    <source>
        <dbReference type="HAMAP-Rule" id="MF_00144"/>
    </source>
</evidence>
<reference evidence="12" key="1">
    <citation type="journal article" date="2014" name="Int. J. Syst. Evol. Microbiol.">
        <title>Complete genome sequence of Corynebacterium casei LMG S-19264T (=DSM 44701T), isolated from a smear-ripened cheese.</title>
        <authorList>
            <consortium name="US DOE Joint Genome Institute (JGI-PGF)"/>
            <person name="Walter F."/>
            <person name="Albersmeier A."/>
            <person name="Kalinowski J."/>
            <person name="Ruckert C."/>
        </authorList>
    </citation>
    <scope>NUCLEOTIDE SEQUENCE</scope>
    <source>
        <strain evidence="12">KCTC 42590</strain>
    </source>
</reference>
<organism evidence="12 13">
    <name type="scientific">Kordiimonas sediminis</name>
    <dbReference type="NCBI Taxonomy" id="1735581"/>
    <lineage>
        <taxon>Bacteria</taxon>
        <taxon>Pseudomonadati</taxon>
        <taxon>Pseudomonadota</taxon>
        <taxon>Alphaproteobacteria</taxon>
        <taxon>Kordiimonadales</taxon>
        <taxon>Kordiimonadaceae</taxon>
        <taxon>Kordiimonas</taxon>
    </lineage>
</organism>
<dbReference type="Proteomes" id="UP000630923">
    <property type="component" value="Unassembled WGS sequence"/>
</dbReference>
<comment type="caution">
    <text evidence="12">The sequence shown here is derived from an EMBL/GenBank/DDBJ whole genome shotgun (WGS) entry which is preliminary data.</text>
</comment>
<proteinExistence type="inferred from homology"/>
<feature type="site" description="Interaction with tRNA" evidence="9">
    <location>
        <position position="141"/>
    </location>
</feature>
<feature type="site" description="Interaction with tRNA" evidence="9">
    <location>
        <position position="352"/>
    </location>
</feature>
<keyword evidence="7 9" id="KW-1015">Disulfide bond</keyword>